<evidence type="ECO:0000256" key="2">
    <source>
        <dbReference type="ARBA" id="ARBA00023239"/>
    </source>
</evidence>
<comment type="similarity">
    <text evidence="3">Belongs to the peptidase C56 family. HSP31-like subfamily.</text>
</comment>
<accession>A0AAN0RBJ4</accession>
<dbReference type="InterPro" id="IPR050325">
    <property type="entry name" value="Prot/Nucl_acid_deglycase"/>
</dbReference>
<dbReference type="EMBL" id="CP003181">
    <property type="protein sequence ID" value="AHJ61829.1"/>
    <property type="molecule type" value="Genomic_DNA"/>
</dbReference>
<evidence type="ECO:0000256" key="1">
    <source>
        <dbReference type="ARBA" id="ARBA00023016"/>
    </source>
</evidence>
<sequence>MQRSTEPSPRHSEAAIVLTTSITAFVKTVRVSRGGLRLHRQTGGSVMQKRVLHVVTNVGHFNNTGHDPTGLWLSELTDAWHVFGAKGLQQQLVSPKSSPVPLDPRSLRWPLLGASAKAWLADPGHKSLLSTTARPEQIDPQDFAAIYFTGGHGVMWDIPENEGIQAITRAIWENGGLVSAVCHGYCGLLNTRLTDGKLLVAGKKITGFSWTEEIISGLAKKLPYSAEAEMKARGARYEKAVLPFLSHVVADGQLITGQNPFSARATAERVSALLS</sequence>
<gene>
    <name evidence="5" type="ORF">GbCGDNIH3_0090</name>
</gene>
<evidence type="ECO:0000313" key="5">
    <source>
        <dbReference type="EMBL" id="AHJ61829.1"/>
    </source>
</evidence>
<name>A0AAN0RBJ4_9PROT</name>
<dbReference type="GO" id="GO:0019172">
    <property type="term" value="F:glyoxalase III activity"/>
    <property type="evidence" value="ECO:0007669"/>
    <property type="project" value="TreeGrafter"/>
</dbReference>
<organism evidence="5 6">
    <name type="scientific">Granulibacter bethesdensis</name>
    <dbReference type="NCBI Taxonomy" id="364410"/>
    <lineage>
        <taxon>Bacteria</taxon>
        <taxon>Pseudomonadati</taxon>
        <taxon>Pseudomonadota</taxon>
        <taxon>Alphaproteobacteria</taxon>
        <taxon>Acetobacterales</taxon>
        <taxon>Acetobacteraceae</taxon>
        <taxon>Granulibacter</taxon>
    </lineage>
</organism>
<dbReference type="GO" id="GO:0005737">
    <property type="term" value="C:cytoplasm"/>
    <property type="evidence" value="ECO:0007669"/>
    <property type="project" value="TreeGrafter"/>
</dbReference>
<proteinExistence type="inferred from homology"/>
<dbReference type="PANTHER" id="PTHR48094:SF11">
    <property type="entry name" value="GLUTATHIONE-INDEPENDENT GLYOXALASE HSP31-RELATED"/>
    <property type="match status" value="1"/>
</dbReference>
<dbReference type="SUPFAM" id="SSF52317">
    <property type="entry name" value="Class I glutamine amidotransferase-like"/>
    <property type="match status" value="1"/>
</dbReference>
<reference evidence="6" key="1">
    <citation type="submission" date="2012-06" db="EMBL/GenBank/DDBJ databases">
        <title>Genome analysis of multiple Granulibacter bethesdensis isolates demonstrates substantial genome diversity.</title>
        <authorList>
            <person name="Greenberg D.E."/>
            <person name="Porcella S.F."/>
            <person name="Zarember K."/>
            <person name="Zelazny A.M."/>
            <person name="Bruno D."/>
            <person name="Martens C."/>
            <person name="Barbian K.D."/>
            <person name="Jaske E."/>
            <person name="Holland S.M."/>
        </authorList>
    </citation>
    <scope>NUCLEOTIDE SEQUENCE [LARGE SCALE GENOMIC DNA]</scope>
    <source>
        <strain evidence="6">CGDNIH3</strain>
    </source>
</reference>
<dbReference type="KEGG" id="gbc:GbCGDNIH3_0090"/>
<evidence type="ECO:0000259" key="4">
    <source>
        <dbReference type="Pfam" id="PF01965"/>
    </source>
</evidence>
<dbReference type="Proteomes" id="UP000019438">
    <property type="component" value="Chromosome"/>
</dbReference>
<dbReference type="InterPro" id="IPR029062">
    <property type="entry name" value="Class_I_gatase-like"/>
</dbReference>
<dbReference type="InterPro" id="IPR002818">
    <property type="entry name" value="DJ-1/PfpI"/>
</dbReference>
<keyword evidence="1" id="KW-0346">Stress response</keyword>
<dbReference type="CDD" id="cd03141">
    <property type="entry name" value="GATase1_Hsp31_like"/>
    <property type="match status" value="1"/>
</dbReference>
<feature type="domain" description="DJ-1/PfpI" evidence="4">
    <location>
        <begin position="75"/>
        <end position="267"/>
    </location>
</feature>
<protein>
    <submittedName>
        <fullName evidence="5">ThiJ/PfpI family protein</fullName>
    </submittedName>
</protein>
<dbReference type="Pfam" id="PF01965">
    <property type="entry name" value="DJ-1_PfpI"/>
    <property type="match status" value="1"/>
</dbReference>
<dbReference type="Gene3D" id="3.40.50.880">
    <property type="match status" value="1"/>
</dbReference>
<evidence type="ECO:0000313" key="6">
    <source>
        <dbReference type="Proteomes" id="UP000019438"/>
    </source>
</evidence>
<dbReference type="GO" id="GO:0019243">
    <property type="term" value="P:methylglyoxal catabolic process to D-lactate via S-lactoyl-glutathione"/>
    <property type="evidence" value="ECO:0007669"/>
    <property type="project" value="TreeGrafter"/>
</dbReference>
<keyword evidence="2" id="KW-0456">Lyase</keyword>
<dbReference type="PANTHER" id="PTHR48094">
    <property type="entry name" value="PROTEIN/NUCLEIC ACID DEGLYCASE DJ-1-RELATED"/>
    <property type="match status" value="1"/>
</dbReference>
<dbReference type="AlphaFoldDB" id="A0AAN0RBJ4"/>
<evidence type="ECO:0000256" key="3">
    <source>
        <dbReference type="ARBA" id="ARBA00038493"/>
    </source>
</evidence>